<dbReference type="AlphaFoldDB" id="A0AAV1RMX3"/>
<gene>
    <name evidence="1" type="ORF">DCAF_LOCUS12447</name>
</gene>
<proteinExistence type="predicted"/>
<reference evidence="1 2" key="1">
    <citation type="submission" date="2024-01" db="EMBL/GenBank/DDBJ databases">
        <authorList>
            <person name="Waweru B."/>
        </authorList>
    </citation>
    <scope>NUCLEOTIDE SEQUENCE [LARGE SCALE GENOMIC DNA]</scope>
</reference>
<organism evidence="1 2">
    <name type="scientific">Dovyalis caffra</name>
    <dbReference type="NCBI Taxonomy" id="77055"/>
    <lineage>
        <taxon>Eukaryota</taxon>
        <taxon>Viridiplantae</taxon>
        <taxon>Streptophyta</taxon>
        <taxon>Embryophyta</taxon>
        <taxon>Tracheophyta</taxon>
        <taxon>Spermatophyta</taxon>
        <taxon>Magnoliopsida</taxon>
        <taxon>eudicotyledons</taxon>
        <taxon>Gunneridae</taxon>
        <taxon>Pentapetalae</taxon>
        <taxon>rosids</taxon>
        <taxon>fabids</taxon>
        <taxon>Malpighiales</taxon>
        <taxon>Salicaceae</taxon>
        <taxon>Flacourtieae</taxon>
        <taxon>Dovyalis</taxon>
    </lineage>
</organism>
<protein>
    <submittedName>
        <fullName evidence="1">Uncharacterized protein</fullName>
    </submittedName>
</protein>
<sequence length="69" mass="7664">IEFFTVGFSPSQSISVRPGWMRHLMAKQRETIKVAMEVRQPTGTMAPPKIVMSTLLSTVSALVDSVDRD</sequence>
<feature type="non-terminal residue" evidence="1">
    <location>
        <position position="1"/>
    </location>
</feature>
<comment type="caution">
    <text evidence="1">The sequence shown here is derived from an EMBL/GenBank/DDBJ whole genome shotgun (WGS) entry which is preliminary data.</text>
</comment>
<dbReference type="EMBL" id="CAWUPB010001087">
    <property type="protein sequence ID" value="CAK7337413.1"/>
    <property type="molecule type" value="Genomic_DNA"/>
</dbReference>
<evidence type="ECO:0000313" key="2">
    <source>
        <dbReference type="Proteomes" id="UP001314170"/>
    </source>
</evidence>
<dbReference type="Proteomes" id="UP001314170">
    <property type="component" value="Unassembled WGS sequence"/>
</dbReference>
<name>A0AAV1RMX3_9ROSI</name>
<accession>A0AAV1RMX3</accession>
<keyword evidence="2" id="KW-1185">Reference proteome</keyword>
<evidence type="ECO:0000313" key="1">
    <source>
        <dbReference type="EMBL" id="CAK7337413.1"/>
    </source>
</evidence>